<feature type="domain" description="Rhodopsin" evidence="8">
    <location>
        <begin position="36"/>
        <end position="142"/>
    </location>
</feature>
<proteinExistence type="inferred from homology"/>
<dbReference type="EMBL" id="JAPCWZ010000007">
    <property type="protein sequence ID" value="KAK8857258.1"/>
    <property type="molecule type" value="Genomic_DNA"/>
</dbReference>
<evidence type="ECO:0000256" key="3">
    <source>
        <dbReference type="ARBA" id="ARBA00022989"/>
    </source>
</evidence>
<feature type="domain" description="Rhodopsin" evidence="8">
    <location>
        <begin position="148"/>
        <end position="250"/>
    </location>
</feature>
<protein>
    <recommendedName>
        <fullName evidence="8">Rhodopsin domain-containing protein</fullName>
    </recommendedName>
</protein>
<feature type="transmembrane region" description="Helical" evidence="7">
    <location>
        <begin position="55"/>
        <end position="73"/>
    </location>
</feature>
<evidence type="ECO:0000256" key="4">
    <source>
        <dbReference type="ARBA" id="ARBA00023136"/>
    </source>
</evidence>
<dbReference type="Proteomes" id="UP001390339">
    <property type="component" value="Unassembled WGS sequence"/>
</dbReference>
<sequence>MAIISGTPEYMAESRASLLIVFFALPIPIVILTTVFRLVVRLTVQKGGFTCDDHLMIGATIAAVALSAVGLGFGPPYGYGKHLETVSPDDFKIFLMGSYVFSHFYNTAIVLTKLSVLALYHRLLATERWFKQLVKATFVFWTGDGSDSIRLTWFGNFTNIINLLADLWIFTMPIPVILKLQTTWDKRIGLCLVFLLGLVTRAISAARLRWVFSLQSRDVTWDMVPLGILSAWEACMGVLCGNLPVLKGFFGRQDPVPRGQSLEHIQLRRRESSQNWPADPQEPEAHTDE</sequence>
<comment type="subcellular location">
    <subcellularLocation>
        <location evidence="1">Membrane</location>
        <topology evidence="1">Multi-pass membrane protein</topology>
    </subcellularLocation>
</comment>
<organism evidence="9 10">
    <name type="scientific">Apiospora arundinis</name>
    <dbReference type="NCBI Taxonomy" id="335852"/>
    <lineage>
        <taxon>Eukaryota</taxon>
        <taxon>Fungi</taxon>
        <taxon>Dikarya</taxon>
        <taxon>Ascomycota</taxon>
        <taxon>Pezizomycotina</taxon>
        <taxon>Sordariomycetes</taxon>
        <taxon>Xylariomycetidae</taxon>
        <taxon>Amphisphaeriales</taxon>
        <taxon>Apiosporaceae</taxon>
        <taxon>Apiospora</taxon>
    </lineage>
</organism>
<dbReference type="PANTHER" id="PTHR33048">
    <property type="entry name" value="PTH11-LIKE INTEGRAL MEMBRANE PROTEIN (AFU_ORTHOLOGUE AFUA_5G11245)"/>
    <property type="match status" value="1"/>
</dbReference>
<evidence type="ECO:0000313" key="10">
    <source>
        <dbReference type="Proteomes" id="UP001390339"/>
    </source>
</evidence>
<dbReference type="InterPro" id="IPR049326">
    <property type="entry name" value="Rhodopsin_dom_fungi"/>
</dbReference>
<reference evidence="9 10" key="1">
    <citation type="journal article" date="2024" name="IMA Fungus">
        <title>Apiospora arundinis, a panoply of carbohydrate-active enzymes and secondary metabolites.</title>
        <authorList>
            <person name="Sorensen T."/>
            <person name="Petersen C."/>
            <person name="Muurmann A.T."/>
            <person name="Christiansen J.V."/>
            <person name="Brundto M.L."/>
            <person name="Overgaard C.K."/>
            <person name="Boysen A.T."/>
            <person name="Wollenberg R.D."/>
            <person name="Larsen T.O."/>
            <person name="Sorensen J.L."/>
            <person name="Nielsen K.L."/>
            <person name="Sondergaard T.E."/>
        </authorList>
    </citation>
    <scope>NUCLEOTIDE SEQUENCE [LARGE SCALE GENOMIC DNA]</scope>
    <source>
        <strain evidence="9 10">AAU 773</strain>
    </source>
</reference>
<evidence type="ECO:0000256" key="5">
    <source>
        <dbReference type="ARBA" id="ARBA00038359"/>
    </source>
</evidence>
<keyword evidence="2 7" id="KW-0812">Transmembrane</keyword>
<evidence type="ECO:0000256" key="2">
    <source>
        <dbReference type="ARBA" id="ARBA00022692"/>
    </source>
</evidence>
<feature type="region of interest" description="Disordered" evidence="6">
    <location>
        <begin position="268"/>
        <end position="289"/>
    </location>
</feature>
<evidence type="ECO:0000256" key="1">
    <source>
        <dbReference type="ARBA" id="ARBA00004141"/>
    </source>
</evidence>
<evidence type="ECO:0000313" key="9">
    <source>
        <dbReference type="EMBL" id="KAK8857258.1"/>
    </source>
</evidence>
<comment type="similarity">
    <text evidence="5">Belongs to the SAT4 family.</text>
</comment>
<name>A0ABR2I4C3_9PEZI</name>
<feature type="transmembrane region" description="Helical" evidence="7">
    <location>
        <begin position="93"/>
        <end position="121"/>
    </location>
</feature>
<keyword evidence="4 7" id="KW-0472">Membrane</keyword>
<evidence type="ECO:0000256" key="6">
    <source>
        <dbReference type="SAM" id="MobiDB-lite"/>
    </source>
</evidence>
<comment type="caution">
    <text evidence="9">The sequence shown here is derived from an EMBL/GenBank/DDBJ whole genome shotgun (WGS) entry which is preliminary data.</text>
</comment>
<dbReference type="Pfam" id="PF20684">
    <property type="entry name" value="Fung_rhodopsin"/>
    <property type="match status" value="2"/>
</dbReference>
<gene>
    <name evidence="9" type="ORF">PGQ11_013170</name>
</gene>
<keyword evidence="3 7" id="KW-1133">Transmembrane helix</keyword>
<evidence type="ECO:0000256" key="7">
    <source>
        <dbReference type="SAM" id="Phobius"/>
    </source>
</evidence>
<feature type="transmembrane region" description="Helical" evidence="7">
    <location>
        <begin position="20"/>
        <end position="43"/>
    </location>
</feature>
<dbReference type="PANTHER" id="PTHR33048:SF8">
    <property type="entry name" value="INTEGRAL MEMBRANE PROTEIN-RELATED"/>
    <property type="match status" value="1"/>
</dbReference>
<evidence type="ECO:0000259" key="8">
    <source>
        <dbReference type="Pfam" id="PF20684"/>
    </source>
</evidence>
<feature type="transmembrane region" description="Helical" evidence="7">
    <location>
        <begin position="190"/>
        <end position="212"/>
    </location>
</feature>
<dbReference type="InterPro" id="IPR052337">
    <property type="entry name" value="SAT4-like"/>
</dbReference>
<accession>A0ABR2I4C3</accession>
<keyword evidence="10" id="KW-1185">Reference proteome</keyword>